<dbReference type="CDD" id="cd21115">
    <property type="entry name" value="legumain_C"/>
    <property type="match status" value="1"/>
</dbReference>
<keyword evidence="4" id="KW-1185">Reference proteome</keyword>
<dbReference type="Gene3D" id="1.10.132.130">
    <property type="match status" value="1"/>
</dbReference>
<feature type="non-terminal residue" evidence="3">
    <location>
        <position position="281"/>
    </location>
</feature>
<dbReference type="PIRSF" id="PIRSF019663">
    <property type="entry name" value="Legumain"/>
    <property type="match status" value="1"/>
</dbReference>
<dbReference type="InterPro" id="IPR001096">
    <property type="entry name" value="Peptidase_C13"/>
</dbReference>
<reference evidence="3" key="1">
    <citation type="submission" date="2020-11" db="EMBL/GenBank/DDBJ databases">
        <authorList>
            <person name="Tran Van P."/>
        </authorList>
    </citation>
    <scope>NUCLEOTIDE SEQUENCE</scope>
</reference>
<dbReference type="Pfam" id="PF01650">
    <property type="entry name" value="Peptidase_C13"/>
    <property type="match status" value="1"/>
</dbReference>
<dbReference type="Pfam" id="PF20985">
    <property type="entry name" value="Legum_prodom"/>
    <property type="match status" value="1"/>
</dbReference>
<dbReference type="InterPro" id="IPR046427">
    <property type="entry name" value="Legumain_prodom_sf"/>
</dbReference>
<dbReference type="GO" id="GO:0005773">
    <property type="term" value="C:vacuole"/>
    <property type="evidence" value="ECO:0007669"/>
    <property type="project" value="GOC"/>
</dbReference>
<protein>
    <recommendedName>
        <fullName evidence="2">Legumain prodomain domain-containing protein</fullName>
    </recommendedName>
</protein>
<gene>
    <name evidence="3" type="ORF">OSB1V03_LOCUS7817</name>
</gene>
<organism evidence="3">
    <name type="scientific">Medioppia subpectinata</name>
    <dbReference type="NCBI Taxonomy" id="1979941"/>
    <lineage>
        <taxon>Eukaryota</taxon>
        <taxon>Metazoa</taxon>
        <taxon>Ecdysozoa</taxon>
        <taxon>Arthropoda</taxon>
        <taxon>Chelicerata</taxon>
        <taxon>Arachnida</taxon>
        <taxon>Acari</taxon>
        <taxon>Acariformes</taxon>
        <taxon>Sarcoptiformes</taxon>
        <taxon>Oribatida</taxon>
        <taxon>Brachypylina</taxon>
        <taxon>Oppioidea</taxon>
        <taxon>Oppiidae</taxon>
        <taxon>Medioppia</taxon>
    </lineage>
</organism>
<dbReference type="EMBL" id="OC859264">
    <property type="protein sequence ID" value="CAD7627390.1"/>
    <property type="molecule type" value="Genomic_DNA"/>
</dbReference>
<evidence type="ECO:0000259" key="2">
    <source>
        <dbReference type="Pfam" id="PF20985"/>
    </source>
</evidence>
<dbReference type="PANTHER" id="PTHR12000">
    <property type="entry name" value="HEMOGLOBINASE FAMILY MEMBER"/>
    <property type="match status" value="1"/>
</dbReference>
<dbReference type="GO" id="GO:0004197">
    <property type="term" value="F:cysteine-type endopeptidase activity"/>
    <property type="evidence" value="ECO:0007669"/>
    <property type="project" value="TreeGrafter"/>
</dbReference>
<evidence type="ECO:0000313" key="3">
    <source>
        <dbReference type="EMBL" id="CAD7627390.1"/>
    </source>
</evidence>
<dbReference type="Proteomes" id="UP000759131">
    <property type="component" value="Unassembled WGS sequence"/>
</dbReference>
<dbReference type="GO" id="GO:0006624">
    <property type="term" value="P:vacuolar protein processing"/>
    <property type="evidence" value="ECO:0007669"/>
    <property type="project" value="TreeGrafter"/>
</dbReference>
<evidence type="ECO:0000313" key="4">
    <source>
        <dbReference type="Proteomes" id="UP000759131"/>
    </source>
</evidence>
<dbReference type="PANTHER" id="PTHR12000:SF42">
    <property type="entry name" value="LEGUMAIN"/>
    <property type="match status" value="1"/>
</dbReference>
<dbReference type="InterPro" id="IPR048501">
    <property type="entry name" value="Legum_prodom"/>
</dbReference>
<evidence type="ECO:0000256" key="1">
    <source>
        <dbReference type="ARBA" id="ARBA00009941"/>
    </source>
</evidence>
<dbReference type="OrthoDB" id="192611at2759"/>
<proteinExistence type="inferred from homology"/>
<dbReference type="Gene3D" id="3.40.50.1460">
    <property type="match status" value="1"/>
</dbReference>
<dbReference type="AlphaFoldDB" id="A0A7R9KQ94"/>
<feature type="domain" description="Legumain prodomain" evidence="2">
    <location>
        <begin position="174"/>
        <end position="255"/>
    </location>
</feature>
<accession>A0A7R9KQ94</accession>
<comment type="similarity">
    <text evidence="1">Belongs to the peptidase C13 family.</text>
</comment>
<dbReference type="EMBL" id="CAJPIZ010004689">
    <property type="protein sequence ID" value="CAG2107820.1"/>
    <property type="molecule type" value="Genomic_DNA"/>
</dbReference>
<dbReference type="GO" id="GO:0051603">
    <property type="term" value="P:proteolysis involved in protein catabolic process"/>
    <property type="evidence" value="ECO:0007669"/>
    <property type="project" value="TreeGrafter"/>
</dbReference>
<name>A0A7R9KQ94_9ACAR</name>
<sequence>NFLGILRGDEELVKKGKRVLKSGPNDRMTMEHQASSMFENLLPNNISVYAMTATRPDELGWSTPCMEDEPFKFAADWLSDTENHDLTKESIAAQYDYIAHRYTNQHAQQYGDLSIAGEHLSNYFGDKQISISAGYKESNQLVNSVPIPDIPLYLAQRMIENTNELGLKQRYANELEVLLGNRELMDKQIEEYVNSLPGIEANVVLNSKLQINNRKCYHKLVDTFHNKCYTLGQNTYAISKMQIFVNICEEMRESSDADINAVNQLLIQYCDTIVKPIEFII</sequence>